<name>A0A0N4USD4_DRAME</name>
<proteinExistence type="predicted"/>
<protein>
    <submittedName>
        <fullName evidence="2">Restriction endonuclease subunit R</fullName>
    </submittedName>
</protein>
<evidence type="ECO:0000313" key="2">
    <source>
        <dbReference type="WBParaSite" id="DME_0001096601-mRNA-1"/>
    </source>
</evidence>
<sequence>LPRRVEAGLGRGNTNGITNEIRGMNGILRRYLKQNEDGGFHLLIQTLETFTRGQYMRLGEAIFGFLGEFDLAPDFKHLWMDERTWKSLSVADKKAALFSIGIIEDDLEPASIIPLQNELPVSLQSIYTLHEWRKMMKYARALVDHNEIKRFDEETFAVRDASIV</sequence>
<accession>A0A0N4USD4</accession>
<reference evidence="2" key="1">
    <citation type="submission" date="2017-02" db="UniProtKB">
        <authorList>
            <consortium name="WormBaseParasite"/>
        </authorList>
    </citation>
    <scope>IDENTIFICATION</scope>
</reference>
<organism evidence="1 2">
    <name type="scientific">Dracunculus medinensis</name>
    <name type="common">Guinea worm</name>
    <dbReference type="NCBI Taxonomy" id="318479"/>
    <lineage>
        <taxon>Eukaryota</taxon>
        <taxon>Metazoa</taxon>
        <taxon>Ecdysozoa</taxon>
        <taxon>Nematoda</taxon>
        <taxon>Chromadorea</taxon>
        <taxon>Rhabditida</taxon>
        <taxon>Spirurina</taxon>
        <taxon>Dracunculoidea</taxon>
        <taxon>Dracunculidae</taxon>
        <taxon>Dracunculus</taxon>
    </lineage>
</organism>
<dbReference type="WBParaSite" id="DME_0001096601-mRNA-1">
    <property type="protein sequence ID" value="DME_0001096601-mRNA-1"/>
    <property type="gene ID" value="DME_0001096601"/>
</dbReference>
<evidence type="ECO:0000313" key="1">
    <source>
        <dbReference type="Proteomes" id="UP000038040"/>
    </source>
</evidence>
<dbReference type="AlphaFoldDB" id="A0A0N4USD4"/>
<dbReference type="Proteomes" id="UP000038040">
    <property type="component" value="Unplaced"/>
</dbReference>